<dbReference type="GO" id="GO:0016491">
    <property type="term" value="F:oxidoreductase activity"/>
    <property type="evidence" value="ECO:0007669"/>
    <property type="project" value="UniProtKB-KW"/>
</dbReference>
<accession>A0A918KDR8</accession>
<dbReference type="SUPFAM" id="SSF51430">
    <property type="entry name" value="NAD(P)-linked oxidoreductase"/>
    <property type="match status" value="1"/>
</dbReference>
<dbReference type="CDD" id="cd19088">
    <property type="entry name" value="AKR_AKR13B1"/>
    <property type="match status" value="1"/>
</dbReference>
<dbReference type="NCBIfam" id="NF007695">
    <property type="entry name" value="PRK10376.1"/>
    <property type="match status" value="1"/>
</dbReference>
<reference evidence="4" key="2">
    <citation type="submission" date="2020-09" db="EMBL/GenBank/DDBJ databases">
        <authorList>
            <person name="Sun Q."/>
            <person name="Ohkuma M."/>
        </authorList>
    </citation>
    <scope>NUCLEOTIDE SEQUENCE</scope>
    <source>
        <strain evidence="4">JCM 4790</strain>
    </source>
</reference>
<feature type="region of interest" description="Disordered" evidence="2">
    <location>
        <begin position="1"/>
        <end position="44"/>
    </location>
</feature>
<dbReference type="Gene3D" id="3.20.20.100">
    <property type="entry name" value="NADP-dependent oxidoreductase domain"/>
    <property type="match status" value="1"/>
</dbReference>
<protein>
    <submittedName>
        <fullName evidence="4">Oxidoreductase</fullName>
    </submittedName>
</protein>
<comment type="caution">
    <text evidence="4">The sequence shown here is derived from an EMBL/GenBank/DDBJ whole genome shotgun (WGS) entry which is preliminary data.</text>
</comment>
<proteinExistence type="predicted"/>
<dbReference type="GO" id="GO:0005737">
    <property type="term" value="C:cytoplasm"/>
    <property type="evidence" value="ECO:0007669"/>
    <property type="project" value="TreeGrafter"/>
</dbReference>
<dbReference type="PANTHER" id="PTHR43625">
    <property type="entry name" value="AFLATOXIN B1 ALDEHYDE REDUCTASE"/>
    <property type="match status" value="1"/>
</dbReference>
<dbReference type="AlphaFoldDB" id="A0A918KDR8"/>
<dbReference type="EMBL" id="BMVU01000003">
    <property type="protein sequence ID" value="GGX59165.1"/>
    <property type="molecule type" value="Genomic_DNA"/>
</dbReference>
<name>A0A918KDR8_9ACTN</name>
<dbReference type="Proteomes" id="UP000619244">
    <property type="component" value="Unassembled WGS sequence"/>
</dbReference>
<evidence type="ECO:0000256" key="1">
    <source>
        <dbReference type="ARBA" id="ARBA00023002"/>
    </source>
</evidence>
<dbReference type="PRINTS" id="PR00069">
    <property type="entry name" value="ALDKETRDTASE"/>
</dbReference>
<evidence type="ECO:0000313" key="5">
    <source>
        <dbReference type="Proteomes" id="UP000619244"/>
    </source>
</evidence>
<dbReference type="InterPro" id="IPR023210">
    <property type="entry name" value="NADP_OxRdtase_dom"/>
</dbReference>
<feature type="domain" description="NADP-dependent oxidoreductase" evidence="3">
    <location>
        <begin position="56"/>
        <end position="318"/>
    </location>
</feature>
<keyword evidence="1" id="KW-0560">Oxidoreductase</keyword>
<dbReference type="InterPro" id="IPR020471">
    <property type="entry name" value="AKR"/>
</dbReference>
<dbReference type="InterPro" id="IPR036812">
    <property type="entry name" value="NAD(P)_OxRdtase_dom_sf"/>
</dbReference>
<evidence type="ECO:0000313" key="4">
    <source>
        <dbReference type="EMBL" id="GGX59165.1"/>
    </source>
</evidence>
<dbReference type="Pfam" id="PF00248">
    <property type="entry name" value="Aldo_ket_red"/>
    <property type="match status" value="1"/>
</dbReference>
<dbReference type="InterPro" id="IPR050791">
    <property type="entry name" value="Aldo-Keto_reductase"/>
</dbReference>
<feature type="compositionally biased region" description="Basic residues" evidence="2">
    <location>
        <begin position="1"/>
        <end position="12"/>
    </location>
</feature>
<evidence type="ECO:0000259" key="3">
    <source>
        <dbReference type="Pfam" id="PF00248"/>
    </source>
</evidence>
<reference evidence="4" key="1">
    <citation type="journal article" date="2014" name="Int. J. Syst. Evol. Microbiol.">
        <title>Complete genome sequence of Corynebacterium casei LMG S-19264T (=DSM 44701T), isolated from a smear-ripened cheese.</title>
        <authorList>
            <consortium name="US DOE Joint Genome Institute (JGI-PGF)"/>
            <person name="Walter F."/>
            <person name="Albersmeier A."/>
            <person name="Kalinowski J."/>
            <person name="Ruckert C."/>
        </authorList>
    </citation>
    <scope>NUCLEOTIDE SEQUENCE</scope>
    <source>
        <strain evidence="4">JCM 4790</strain>
    </source>
</reference>
<dbReference type="PANTHER" id="PTHR43625:SF40">
    <property type="entry name" value="ALDO-KETO REDUCTASE YAKC [NADP(+)]"/>
    <property type="match status" value="1"/>
</dbReference>
<evidence type="ECO:0000256" key="2">
    <source>
        <dbReference type="SAM" id="MobiDB-lite"/>
    </source>
</evidence>
<organism evidence="4 5">
    <name type="scientific">Streptomyces minutiscleroticus</name>
    <dbReference type="NCBI Taxonomy" id="68238"/>
    <lineage>
        <taxon>Bacteria</taxon>
        <taxon>Bacillati</taxon>
        <taxon>Actinomycetota</taxon>
        <taxon>Actinomycetes</taxon>
        <taxon>Kitasatosporales</taxon>
        <taxon>Streptomycetaceae</taxon>
        <taxon>Streptomyces</taxon>
    </lineage>
</organism>
<keyword evidence="5" id="KW-1185">Reference proteome</keyword>
<gene>
    <name evidence="4" type="ORF">GCM10010358_11830</name>
</gene>
<sequence>MENIRGRCRARAAHGTGPAPITALKGHPRMTSPDHTGRPAEASGAFRLGGDLTINRLGYGTMQLPGKGVWGEPRDRGEAVRVLRRAVELGVNFFDTADSYGPDVAEPLLREALHPYDEGVVIATKAGLTRQGPDLWTPVGRPAYLRQQAELSLRRLGVERIDLFQLHRVDPEVPLEDQVGELKKLQDEGKIRHIGLSEVTVEQTEAAQRVAPIVSVQNLYNLSDRSAEDLLDWSAEQGIGFIPWFPLATGALSGEGSPLTAFARRHGASPSQLALAWLLRRSPVMLPIPGTSSVAHLEDNVAAAAIELTDDEFEALARAGAEQPRG</sequence>